<sequence>MMAAGMLNSRVSIQARAPGRDALGQPANTWAELASMWANIRHQSGAEAVRADALVSVVRASIRVRRRRDVTASMRVVHGSVVYEIKAVLPDEVRGEFMDLVCEVVA</sequence>
<dbReference type="EMBL" id="JAQSIO010000002">
    <property type="protein sequence ID" value="MDD0814281.1"/>
    <property type="molecule type" value="Genomic_DNA"/>
</dbReference>
<proteinExistence type="predicted"/>
<keyword evidence="2" id="KW-1185">Reference proteome</keyword>
<dbReference type="InterPro" id="IPR008767">
    <property type="entry name" value="Phage_SPP1_head-tail_adaptor"/>
</dbReference>
<dbReference type="InterPro" id="IPR038666">
    <property type="entry name" value="SSP1_head-tail_sf"/>
</dbReference>
<evidence type="ECO:0000313" key="1">
    <source>
        <dbReference type="EMBL" id="MDD0814281.1"/>
    </source>
</evidence>
<evidence type="ECO:0000313" key="2">
    <source>
        <dbReference type="Proteomes" id="UP001528672"/>
    </source>
</evidence>
<gene>
    <name evidence="1" type="ORF">PSQ39_06525</name>
</gene>
<protein>
    <submittedName>
        <fullName evidence="1">Phage head closure protein</fullName>
    </submittedName>
</protein>
<dbReference type="Gene3D" id="2.40.10.270">
    <property type="entry name" value="Bacteriophage SPP1 head-tail adaptor protein"/>
    <property type="match status" value="1"/>
</dbReference>
<dbReference type="Pfam" id="PF05521">
    <property type="entry name" value="Phage_HCP"/>
    <property type="match status" value="1"/>
</dbReference>
<dbReference type="Proteomes" id="UP001528672">
    <property type="component" value="Unassembled WGS sequence"/>
</dbReference>
<dbReference type="NCBIfam" id="TIGR01563">
    <property type="entry name" value="gp16_SPP1"/>
    <property type="match status" value="1"/>
</dbReference>
<organism evidence="1 2">
    <name type="scientific">Curvibacter microcysteis</name>
    <dbReference type="NCBI Taxonomy" id="3026419"/>
    <lineage>
        <taxon>Bacteria</taxon>
        <taxon>Pseudomonadati</taxon>
        <taxon>Pseudomonadota</taxon>
        <taxon>Betaproteobacteria</taxon>
        <taxon>Burkholderiales</taxon>
        <taxon>Comamonadaceae</taxon>
        <taxon>Curvibacter</taxon>
    </lineage>
</organism>
<reference evidence="1 2" key="1">
    <citation type="submission" date="2023-02" db="EMBL/GenBank/DDBJ databases">
        <title>Bacterial whole genome sequence for Curvibacter sp. HBC28.</title>
        <authorList>
            <person name="Le V."/>
            <person name="Ko S.-R."/>
            <person name="Ahn C.-Y."/>
            <person name="Oh H.-M."/>
        </authorList>
    </citation>
    <scope>NUCLEOTIDE SEQUENCE [LARGE SCALE GENOMIC DNA]</scope>
    <source>
        <strain evidence="1 2">HBC28</strain>
    </source>
</reference>
<accession>A0ABT5MCY0</accession>
<name>A0ABT5MCY0_9BURK</name>
<comment type="caution">
    <text evidence="1">The sequence shown here is derived from an EMBL/GenBank/DDBJ whole genome shotgun (WGS) entry which is preliminary data.</text>
</comment>